<dbReference type="EMBL" id="JARPYR010000015">
    <property type="protein sequence ID" value="MDT2597108.1"/>
    <property type="molecule type" value="Genomic_DNA"/>
</dbReference>
<proteinExistence type="predicted"/>
<name>A0ABU3ES01_9ENTE</name>
<sequence>MELYLICQVEKLMHYKESEFYFFYSDASLTLSEKEGLPSYLEPYYVTSDHEYADEFIRKNITDLYECGSYPYCALVKIRLDGLMPYERTISLYEYQEKECSYTKKRNLTKDEILLCPKVSI</sequence>
<accession>A0ABU3ES01</accession>
<evidence type="ECO:0000313" key="2">
    <source>
        <dbReference type="Proteomes" id="UP001256547"/>
    </source>
</evidence>
<protein>
    <submittedName>
        <fullName evidence="1">Uncharacterized protein</fullName>
    </submittedName>
</protein>
<evidence type="ECO:0000313" key="1">
    <source>
        <dbReference type="EMBL" id="MDT2597108.1"/>
    </source>
</evidence>
<dbReference type="Proteomes" id="UP001256547">
    <property type="component" value="Unassembled WGS sequence"/>
</dbReference>
<organism evidence="1 2">
    <name type="scientific">Enterococcus dongliensis</name>
    <dbReference type="NCBI Taxonomy" id="2559925"/>
    <lineage>
        <taxon>Bacteria</taxon>
        <taxon>Bacillati</taxon>
        <taxon>Bacillota</taxon>
        <taxon>Bacilli</taxon>
        <taxon>Lactobacillales</taxon>
        <taxon>Enterococcaceae</taxon>
        <taxon>Enterococcus</taxon>
    </lineage>
</organism>
<keyword evidence="2" id="KW-1185">Reference proteome</keyword>
<comment type="caution">
    <text evidence="1">The sequence shown here is derived from an EMBL/GenBank/DDBJ whole genome shotgun (WGS) entry which is preliminary data.</text>
</comment>
<gene>
    <name evidence="1" type="ORF">P7D39_08840</name>
</gene>
<dbReference type="RefSeq" id="WP_311859665.1">
    <property type="nucleotide sequence ID" value="NZ_JARPYR010000015.1"/>
</dbReference>
<reference evidence="1 2" key="1">
    <citation type="submission" date="2023-03" db="EMBL/GenBank/DDBJ databases">
        <authorList>
            <person name="Shen W."/>
            <person name="Cai J."/>
        </authorList>
    </citation>
    <scope>NUCLEOTIDE SEQUENCE [LARGE SCALE GENOMIC DNA]</scope>
    <source>
        <strain evidence="1 2">P72-2</strain>
    </source>
</reference>